<comment type="caution">
    <text evidence="2">The sequence shown here is derived from an EMBL/GenBank/DDBJ whole genome shotgun (WGS) entry which is preliminary data.</text>
</comment>
<evidence type="ECO:0000256" key="1">
    <source>
        <dbReference type="SAM" id="MobiDB-lite"/>
    </source>
</evidence>
<dbReference type="SUPFAM" id="SSF58113">
    <property type="entry name" value="Apolipoprotein A-I"/>
    <property type="match status" value="1"/>
</dbReference>
<keyword evidence="3" id="KW-1185">Reference proteome</keyword>
<gene>
    <name evidence="2" type="ORF">PFISCL1PPCAC_13965</name>
</gene>
<protein>
    <recommendedName>
        <fullName evidence="4">Periplasmic heavy metal sensor</fullName>
    </recommendedName>
</protein>
<feature type="region of interest" description="Disordered" evidence="1">
    <location>
        <begin position="1"/>
        <end position="22"/>
    </location>
</feature>
<sequence>AQWGMGGGGRRQFMQQMSPQTQDAMRQIFHDQSLDRAAKHARMQQLIQKESPQVQAAFAEFQSHRGERRQQMQQKFAQLSSSLSPQARAAADRVRSIMMVRNVELS</sequence>
<feature type="non-terminal residue" evidence="2">
    <location>
        <position position="106"/>
    </location>
</feature>
<evidence type="ECO:0008006" key="4">
    <source>
        <dbReference type="Google" id="ProtNLM"/>
    </source>
</evidence>
<feature type="non-terminal residue" evidence="2">
    <location>
        <position position="1"/>
    </location>
</feature>
<name>A0AAV5VT98_9BILA</name>
<dbReference type="AlphaFoldDB" id="A0AAV5VT98"/>
<evidence type="ECO:0000313" key="3">
    <source>
        <dbReference type="Proteomes" id="UP001432322"/>
    </source>
</evidence>
<feature type="compositionally biased region" description="Gly residues" evidence="1">
    <location>
        <begin position="1"/>
        <end position="10"/>
    </location>
</feature>
<dbReference type="Proteomes" id="UP001432322">
    <property type="component" value="Unassembled WGS sequence"/>
</dbReference>
<proteinExistence type="predicted"/>
<dbReference type="EMBL" id="BTSY01000004">
    <property type="protein sequence ID" value="GMT22668.1"/>
    <property type="molecule type" value="Genomic_DNA"/>
</dbReference>
<reference evidence="2" key="1">
    <citation type="submission" date="2023-10" db="EMBL/GenBank/DDBJ databases">
        <title>Genome assembly of Pristionchus species.</title>
        <authorList>
            <person name="Yoshida K."/>
            <person name="Sommer R.J."/>
        </authorList>
    </citation>
    <scope>NUCLEOTIDE SEQUENCE</scope>
    <source>
        <strain evidence="2">RS5133</strain>
    </source>
</reference>
<evidence type="ECO:0000313" key="2">
    <source>
        <dbReference type="EMBL" id="GMT22668.1"/>
    </source>
</evidence>
<accession>A0AAV5VT98</accession>
<organism evidence="2 3">
    <name type="scientific">Pristionchus fissidentatus</name>
    <dbReference type="NCBI Taxonomy" id="1538716"/>
    <lineage>
        <taxon>Eukaryota</taxon>
        <taxon>Metazoa</taxon>
        <taxon>Ecdysozoa</taxon>
        <taxon>Nematoda</taxon>
        <taxon>Chromadorea</taxon>
        <taxon>Rhabditida</taxon>
        <taxon>Rhabditina</taxon>
        <taxon>Diplogasteromorpha</taxon>
        <taxon>Diplogasteroidea</taxon>
        <taxon>Neodiplogasteridae</taxon>
        <taxon>Pristionchus</taxon>
    </lineage>
</organism>